<dbReference type="InterPro" id="IPR052214">
    <property type="entry name" value="DAG_Lipase-Related"/>
</dbReference>
<comment type="cofactor">
    <cofactor evidence="1">
        <name>Ca(2+)</name>
        <dbReference type="ChEBI" id="CHEBI:29108"/>
    </cofactor>
</comment>
<evidence type="ECO:0000313" key="18">
    <source>
        <dbReference type="EMBL" id="KAJ3112483.1"/>
    </source>
</evidence>
<dbReference type="InterPro" id="IPR002921">
    <property type="entry name" value="Fungal_lipase-type"/>
</dbReference>
<dbReference type="GO" id="GO:0005886">
    <property type="term" value="C:plasma membrane"/>
    <property type="evidence" value="ECO:0007669"/>
    <property type="project" value="UniProtKB-SubCell"/>
</dbReference>
<feature type="region of interest" description="Disordered" evidence="15">
    <location>
        <begin position="296"/>
        <end position="322"/>
    </location>
</feature>
<evidence type="ECO:0000256" key="1">
    <source>
        <dbReference type="ARBA" id="ARBA00001913"/>
    </source>
</evidence>
<feature type="transmembrane region" description="Helical" evidence="16">
    <location>
        <begin position="91"/>
        <end position="115"/>
    </location>
</feature>
<keyword evidence="8" id="KW-0106">Calcium</keyword>
<evidence type="ECO:0000259" key="17">
    <source>
        <dbReference type="Pfam" id="PF01764"/>
    </source>
</evidence>
<evidence type="ECO:0000256" key="14">
    <source>
        <dbReference type="ARBA" id="ARBA00026104"/>
    </source>
</evidence>
<dbReference type="Pfam" id="PF01764">
    <property type="entry name" value="Lipase_3"/>
    <property type="match status" value="1"/>
</dbReference>
<feature type="compositionally biased region" description="Polar residues" evidence="15">
    <location>
        <begin position="305"/>
        <end position="322"/>
    </location>
</feature>
<feature type="transmembrane region" description="Helical" evidence="16">
    <location>
        <begin position="21"/>
        <end position="43"/>
    </location>
</feature>
<dbReference type="AlphaFoldDB" id="A0AAD5SVX7"/>
<feature type="compositionally biased region" description="Low complexity" evidence="15">
    <location>
        <begin position="807"/>
        <end position="818"/>
    </location>
</feature>
<evidence type="ECO:0000256" key="13">
    <source>
        <dbReference type="ARBA" id="ARBA00024531"/>
    </source>
</evidence>
<keyword evidence="9" id="KW-0442">Lipid degradation</keyword>
<keyword evidence="7" id="KW-0378">Hydrolase</keyword>
<evidence type="ECO:0000313" key="19">
    <source>
        <dbReference type="Proteomes" id="UP001211907"/>
    </source>
</evidence>
<feature type="compositionally biased region" description="Basic residues" evidence="15">
    <location>
        <begin position="919"/>
        <end position="930"/>
    </location>
</feature>
<keyword evidence="4" id="KW-0597">Phosphoprotein</keyword>
<dbReference type="Gene3D" id="3.40.50.1820">
    <property type="entry name" value="alpha/beta hydrolase"/>
    <property type="match status" value="1"/>
</dbReference>
<evidence type="ECO:0000256" key="16">
    <source>
        <dbReference type="SAM" id="Phobius"/>
    </source>
</evidence>
<keyword evidence="11" id="KW-0443">Lipid metabolism</keyword>
<organism evidence="18 19">
    <name type="scientific">Physocladia obscura</name>
    <dbReference type="NCBI Taxonomy" id="109957"/>
    <lineage>
        <taxon>Eukaryota</taxon>
        <taxon>Fungi</taxon>
        <taxon>Fungi incertae sedis</taxon>
        <taxon>Chytridiomycota</taxon>
        <taxon>Chytridiomycota incertae sedis</taxon>
        <taxon>Chytridiomycetes</taxon>
        <taxon>Chytridiales</taxon>
        <taxon>Chytriomycetaceae</taxon>
        <taxon>Physocladia</taxon>
    </lineage>
</organism>
<feature type="transmembrane region" description="Helical" evidence="16">
    <location>
        <begin position="49"/>
        <end position="70"/>
    </location>
</feature>
<evidence type="ECO:0000256" key="5">
    <source>
        <dbReference type="ARBA" id="ARBA00022692"/>
    </source>
</evidence>
<protein>
    <recommendedName>
        <fullName evidence="14">sn-1-specific diacylglycerol lipase</fullName>
        <ecNumber evidence="14">3.1.1.116</ecNumber>
    </recommendedName>
</protein>
<keyword evidence="10 16" id="KW-1133">Transmembrane helix</keyword>
<feature type="region of interest" description="Disordered" evidence="15">
    <location>
        <begin position="801"/>
        <end position="829"/>
    </location>
</feature>
<comment type="subcellular location">
    <subcellularLocation>
        <location evidence="2">Cell membrane</location>
        <topology evidence="2">Multi-pass membrane protein</topology>
    </subcellularLocation>
</comment>
<name>A0AAD5SVX7_9FUNG</name>
<keyword evidence="6" id="KW-0479">Metal-binding</keyword>
<dbReference type="GO" id="GO:0016298">
    <property type="term" value="F:lipase activity"/>
    <property type="evidence" value="ECO:0007669"/>
    <property type="project" value="TreeGrafter"/>
</dbReference>
<feature type="region of interest" description="Disordered" evidence="15">
    <location>
        <begin position="338"/>
        <end position="368"/>
    </location>
</feature>
<comment type="caution">
    <text evidence="18">The sequence shown here is derived from an EMBL/GenBank/DDBJ whole genome shotgun (WGS) entry which is preliminary data.</text>
</comment>
<dbReference type="PANTHER" id="PTHR45792">
    <property type="entry name" value="DIACYLGLYCEROL LIPASE HOMOLOG-RELATED"/>
    <property type="match status" value="1"/>
</dbReference>
<evidence type="ECO:0000256" key="12">
    <source>
        <dbReference type="ARBA" id="ARBA00023136"/>
    </source>
</evidence>
<evidence type="ECO:0000256" key="9">
    <source>
        <dbReference type="ARBA" id="ARBA00022963"/>
    </source>
</evidence>
<keyword evidence="3" id="KW-1003">Cell membrane</keyword>
<dbReference type="GO" id="GO:0046872">
    <property type="term" value="F:metal ion binding"/>
    <property type="evidence" value="ECO:0007669"/>
    <property type="project" value="UniProtKB-KW"/>
</dbReference>
<keyword evidence="12 16" id="KW-0472">Membrane</keyword>
<evidence type="ECO:0000256" key="2">
    <source>
        <dbReference type="ARBA" id="ARBA00004651"/>
    </source>
</evidence>
<proteinExistence type="predicted"/>
<dbReference type="InterPro" id="IPR029058">
    <property type="entry name" value="AB_hydrolase_fold"/>
</dbReference>
<accession>A0AAD5SVX7</accession>
<feature type="compositionally biased region" description="Basic residues" evidence="15">
    <location>
        <begin position="642"/>
        <end position="662"/>
    </location>
</feature>
<gene>
    <name evidence="18" type="ORF">HK100_002317</name>
</gene>
<dbReference type="CDD" id="cd00519">
    <property type="entry name" value="Lipase_3"/>
    <property type="match status" value="1"/>
</dbReference>
<evidence type="ECO:0000256" key="8">
    <source>
        <dbReference type="ARBA" id="ARBA00022837"/>
    </source>
</evidence>
<feature type="region of interest" description="Disordered" evidence="15">
    <location>
        <begin position="639"/>
        <end position="663"/>
    </location>
</feature>
<dbReference type="GO" id="GO:0019369">
    <property type="term" value="P:arachidonate metabolic process"/>
    <property type="evidence" value="ECO:0007669"/>
    <property type="project" value="TreeGrafter"/>
</dbReference>
<comment type="catalytic activity">
    <reaction evidence="13">
        <text>a 1,2-diacyl-sn-glycerol + H2O = a 2-acylglycerol + a fatty acid + H(+)</text>
        <dbReference type="Rhea" id="RHEA:33275"/>
        <dbReference type="ChEBI" id="CHEBI:15377"/>
        <dbReference type="ChEBI" id="CHEBI:15378"/>
        <dbReference type="ChEBI" id="CHEBI:17389"/>
        <dbReference type="ChEBI" id="CHEBI:17815"/>
        <dbReference type="ChEBI" id="CHEBI:28868"/>
        <dbReference type="EC" id="3.1.1.116"/>
    </reaction>
    <physiologicalReaction direction="left-to-right" evidence="13">
        <dbReference type="Rhea" id="RHEA:33276"/>
    </physiologicalReaction>
</comment>
<evidence type="ECO:0000256" key="11">
    <source>
        <dbReference type="ARBA" id="ARBA00023098"/>
    </source>
</evidence>
<evidence type="ECO:0000256" key="10">
    <source>
        <dbReference type="ARBA" id="ARBA00022989"/>
    </source>
</evidence>
<sequence length="1233" mass="135181">MGRLKIFNRRIPLAPDDVYIPAAYGLVLHSVWLASTSVVYAVIRNDCNISSVLLNFLLVLTVTLSIQVPLDALMMFLSMSGTVSRKGPRRYVSAVVQVSCFILVWELTLECYGIFVTYGPGNYLSPVEGLNCTQRIDSSSPILIHMVVIWSFLAIIFYFVTLAVLLATGSKKSGSKLDEYIKTWQARLNYFVGSGGLVDSDVLRDVAGELANYFKDFDWAPSDVAVGLLLLKREQKKITEIRQARRILIEQPEGFLVPTLDNQQIREELQKVQGEEESKRMLFMNGGRIGKLFKGTMKKKESGRPTITGTVATSDGQSNNWLSPIKMSKEDVKETKPLGISSHLSPSPITEVPSDAESGTEMIQPKGGSTQEANAVSLQIRLPEHQIPLKIEDDDAVGTERTVLREEIDDILHFARYAEVVYTPEEFDMIYSDRLHFHTTDNGIYRSPYLIVHDVDTDSIVIAIRGTYSASDVLVDLKFDVTDISIPDIEGDEDHLAHSGFLNTARNIVNDIRSLNILEPLLNDPQSEFYGCSLVVTGHSLGAGVAALVANFLRVDFPSTCCYAFEPPGCVVSARAAEHFDSFCTSIVMGDDVVARLSRNTLEMLKMDIARHLQNCEDPKWKVVGSVVGDRLCCVNKNSTSTKRRRRGARSSRPGLLHRRTPSGHLIPEDLAKLKRRTNSLRAGKNGEDNPFADFQLPTPPMYIPGKILHIEKIRRPPLNMNQIMNRQFAKVKGATKVVGNNLRAGAEGIVDFVFEGAEKLKDGVGEIGDFILDGADDIKDIMLDGAEGINKLVVGKGARNGTTRDSAAAPTAVSATPAGGGGPSGINALSGDEAASPVNEAEYVAPKIIKYRTSSLADILAFRGRSADPIQSPISENEPNSPMKDVENAFIIEDDARGRPSKGVSIVDGAGPREGRKDRRRRRKMKRARSAGNYRSKSATRDGFETTAEESGLSSNDEADEGARGRSDGKPSVVQKSKAKIDTSALTDTEIFSDSELVEFGVNRIKDEKQTFLDSENSDLAKSQRLNNIRSEKLNTQKSIDALGIILSPSIKPRAHKDAVPSQSITGKVNANSNQQADLSLPSPMNPISPNPIFGIIAAPQSKTNIRESANTAVGVPHIIHEESEDDFQVNSGAGTMGVRFQKLNASVISQDELVLSKPQYPPNLMVKGKDSIVPGPNIHGKYHYIPRWARKEEFQEIIVSRSMIVDHSPFDLLREFQAAPAGSVLGVVTRN</sequence>
<evidence type="ECO:0000256" key="4">
    <source>
        <dbReference type="ARBA" id="ARBA00022553"/>
    </source>
</evidence>
<feature type="region of interest" description="Disordered" evidence="15">
    <location>
        <begin position="893"/>
        <end position="982"/>
    </location>
</feature>
<evidence type="ECO:0000256" key="3">
    <source>
        <dbReference type="ARBA" id="ARBA00022475"/>
    </source>
</evidence>
<dbReference type="PANTHER" id="PTHR45792:SF8">
    <property type="entry name" value="DIACYLGLYCEROL LIPASE-ALPHA"/>
    <property type="match status" value="1"/>
</dbReference>
<evidence type="ECO:0000256" key="15">
    <source>
        <dbReference type="SAM" id="MobiDB-lite"/>
    </source>
</evidence>
<feature type="domain" description="Fungal lipase-type" evidence="17">
    <location>
        <begin position="461"/>
        <end position="599"/>
    </location>
</feature>
<reference evidence="18" key="1">
    <citation type="submission" date="2020-05" db="EMBL/GenBank/DDBJ databases">
        <title>Phylogenomic resolution of chytrid fungi.</title>
        <authorList>
            <person name="Stajich J.E."/>
            <person name="Amses K."/>
            <person name="Simmons R."/>
            <person name="Seto K."/>
            <person name="Myers J."/>
            <person name="Bonds A."/>
            <person name="Quandt C.A."/>
            <person name="Barry K."/>
            <person name="Liu P."/>
            <person name="Grigoriev I."/>
            <person name="Longcore J.E."/>
            <person name="James T.Y."/>
        </authorList>
    </citation>
    <scope>NUCLEOTIDE SEQUENCE</scope>
    <source>
        <strain evidence="18">JEL0513</strain>
    </source>
</reference>
<keyword evidence="19" id="KW-1185">Reference proteome</keyword>
<evidence type="ECO:0000256" key="6">
    <source>
        <dbReference type="ARBA" id="ARBA00022723"/>
    </source>
</evidence>
<dbReference type="EC" id="3.1.1.116" evidence="14"/>
<dbReference type="SUPFAM" id="SSF53474">
    <property type="entry name" value="alpha/beta-Hydrolases"/>
    <property type="match status" value="1"/>
</dbReference>
<dbReference type="EMBL" id="JADGJH010001537">
    <property type="protein sequence ID" value="KAJ3112483.1"/>
    <property type="molecule type" value="Genomic_DNA"/>
</dbReference>
<keyword evidence="5 16" id="KW-0812">Transmembrane</keyword>
<dbReference type="GO" id="GO:0046340">
    <property type="term" value="P:diacylglycerol catabolic process"/>
    <property type="evidence" value="ECO:0007669"/>
    <property type="project" value="TreeGrafter"/>
</dbReference>
<feature type="transmembrane region" description="Helical" evidence="16">
    <location>
        <begin position="142"/>
        <end position="167"/>
    </location>
</feature>
<evidence type="ECO:0000256" key="7">
    <source>
        <dbReference type="ARBA" id="ARBA00022801"/>
    </source>
</evidence>
<dbReference type="Proteomes" id="UP001211907">
    <property type="component" value="Unassembled WGS sequence"/>
</dbReference>